<evidence type="ECO:0000259" key="1">
    <source>
        <dbReference type="Pfam" id="PF14111"/>
    </source>
</evidence>
<dbReference type="EMBL" id="JAAMPC010000004">
    <property type="protein sequence ID" value="KAG2316810.1"/>
    <property type="molecule type" value="Genomic_DNA"/>
</dbReference>
<accession>A0A8X8AZ34</accession>
<organism evidence="2 3">
    <name type="scientific">Brassica carinata</name>
    <name type="common">Ethiopian mustard</name>
    <name type="synonym">Abyssinian cabbage</name>
    <dbReference type="NCBI Taxonomy" id="52824"/>
    <lineage>
        <taxon>Eukaryota</taxon>
        <taxon>Viridiplantae</taxon>
        <taxon>Streptophyta</taxon>
        <taxon>Embryophyta</taxon>
        <taxon>Tracheophyta</taxon>
        <taxon>Spermatophyta</taxon>
        <taxon>Magnoliopsida</taxon>
        <taxon>eudicotyledons</taxon>
        <taxon>Gunneridae</taxon>
        <taxon>Pentapetalae</taxon>
        <taxon>rosids</taxon>
        <taxon>malvids</taxon>
        <taxon>Brassicales</taxon>
        <taxon>Brassicaceae</taxon>
        <taxon>Brassiceae</taxon>
        <taxon>Brassica</taxon>
    </lineage>
</organism>
<dbReference type="Pfam" id="PF14111">
    <property type="entry name" value="DUF4283"/>
    <property type="match status" value="1"/>
</dbReference>
<dbReference type="OrthoDB" id="1103338at2759"/>
<comment type="caution">
    <text evidence="2">The sequence shown here is derived from an EMBL/GenBank/DDBJ whole genome shotgun (WGS) entry which is preliminary data.</text>
</comment>
<dbReference type="AlphaFoldDB" id="A0A8X8AZ34"/>
<dbReference type="Proteomes" id="UP000886595">
    <property type="component" value="Unassembled WGS sequence"/>
</dbReference>
<evidence type="ECO:0000313" key="2">
    <source>
        <dbReference type="EMBL" id="KAG2316810.1"/>
    </source>
</evidence>
<sequence length="108" mass="12781">MADLLHKSLKSMSIEDEEEPLTLPDSLRFRVFDENSTSILGRLLNPDCQSMARMIEYMPTAWQVCGRVRGIALSRDRFQFVFEREEDLQTVLNDRPWSYNHWAMVLER</sequence>
<name>A0A8X8AZ34_BRACI</name>
<protein>
    <recommendedName>
        <fullName evidence="1">DUF4283 domain-containing protein</fullName>
    </recommendedName>
</protein>
<proteinExistence type="predicted"/>
<feature type="domain" description="DUF4283" evidence="1">
    <location>
        <begin position="34"/>
        <end position="108"/>
    </location>
</feature>
<dbReference type="InterPro" id="IPR025558">
    <property type="entry name" value="DUF4283"/>
</dbReference>
<reference evidence="2 3" key="1">
    <citation type="submission" date="2020-02" db="EMBL/GenBank/DDBJ databases">
        <authorList>
            <person name="Ma Q."/>
            <person name="Huang Y."/>
            <person name="Song X."/>
            <person name="Pei D."/>
        </authorList>
    </citation>
    <scope>NUCLEOTIDE SEQUENCE [LARGE SCALE GENOMIC DNA]</scope>
    <source>
        <strain evidence="2">Sxm20200214</strain>
        <tissue evidence="2">Leaf</tissue>
    </source>
</reference>
<keyword evidence="3" id="KW-1185">Reference proteome</keyword>
<gene>
    <name evidence="2" type="ORF">Bca52824_019932</name>
</gene>
<evidence type="ECO:0000313" key="3">
    <source>
        <dbReference type="Proteomes" id="UP000886595"/>
    </source>
</evidence>